<dbReference type="Proteomes" id="UP001153712">
    <property type="component" value="Chromosome 6"/>
</dbReference>
<keyword evidence="1" id="KW-1133">Transmembrane helix</keyword>
<keyword evidence="1" id="KW-0472">Membrane</keyword>
<feature type="transmembrane region" description="Helical" evidence="1">
    <location>
        <begin position="72"/>
        <end position="93"/>
    </location>
</feature>
<evidence type="ECO:0000313" key="3">
    <source>
        <dbReference type="Proteomes" id="UP001153712"/>
    </source>
</evidence>
<sequence>MFCFYFKHKSAAVFMAAFTLITGFVGILICTSQLHFAPGKTRENYLCFSIFHLIASIVIISGLIWEEPALILLYEGLHLATLTAFITHTFFYIPIGRTFSAIIVSTGFVLYCIYNVYRYQVELKLKKKYRMGKIYFSETVYFCNDNIR</sequence>
<proteinExistence type="predicted"/>
<organism evidence="2 3">
    <name type="scientific">Phyllotreta striolata</name>
    <name type="common">Striped flea beetle</name>
    <name type="synonym">Crioceris striolata</name>
    <dbReference type="NCBI Taxonomy" id="444603"/>
    <lineage>
        <taxon>Eukaryota</taxon>
        <taxon>Metazoa</taxon>
        <taxon>Ecdysozoa</taxon>
        <taxon>Arthropoda</taxon>
        <taxon>Hexapoda</taxon>
        <taxon>Insecta</taxon>
        <taxon>Pterygota</taxon>
        <taxon>Neoptera</taxon>
        <taxon>Endopterygota</taxon>
        <taxon>Coleoptera</taxon>
        <taxon>Polyphaga</taxon>
        <taxon>Cucujiformia</taxon>
        <taxon>Chrysomeloidea</taxon>
        <taxon>Chrysomelidae</taxon>
        <taxon>Galerucinae</taxon>
        <taxon>Alticini</taxon>
        <taxon>Phyllotreta</taxon>
    </lineage>
</organism>
<gene>
    <name evidence="2" type="ORF">PHYEVI_LOCUS9813</name>
</gene>
<feature type="transmembrane region" description="Helical" evidence="1">
    <location>
        <begin position="48"/>
        <end position="65"/>
    </location>
</feature>
<evidence type="ECO:0000256" key="1">
    <source>
        <dbReference type="SAM" id="Phobius"/>
    </source>
</evidence>
<reference evidence="2" key="1">
    <citation type="submission" date="2022-01" db="EMBL/GenBank/DDBJ databases">
        <authorList>
            <person name="King R."/>
        </authorList>
    </citation>
    <scope>NUCLEOTIDE SEQUENCE</scope>
</reference>
<feature type="transmembrane region" description="Helical" evidence="1">
    <location>
        <begin position="12"/>
        <end position="36"/>
    </location>
</feature>
<name>A0A9N9TR89_PHYSR</name>
<accession>A0A9N9TR89</accession>
<dbReference type="AlphaFoldDB" id="A0A9N9TR89"/>
<dbReference type="EMBL" id="OU900099">
    <property type="protein sequence ID" value="CAG9863527.1"/>
    <property type="molecule type" value="Genomic_DNA"/>
</dbReference>
<dbReference type="OrthoDB" id="6729420at2759"/>
<evidence type="ECO:0000313" key="2">
    <source>
        <dbReference type="EMBL" id="CAG9863527.1"/>
    </source>
</evidence>
<protein>
    <submittedName>
        <fullName evidence="2">Uncharacterized protein</fullName>
    </submittedName>
</protein>
<keyword evidence="3" id="KW-1185">Reference proteome</keyword>
<feature type="transmembrane region" description="Helical" evidence="1">
    <location>
        <begin position="99"/>
        <end position="117"/>
    </location>
</feature>
<keyword evidence="1" id="KW-0812">Transmembrane</keyword>